<dbReference type="InterPro" id="IPR005119">
    <property type="entry name" value="LysR_subst-bd"/>
</dbReference>
<evidence type="ECO:0000259" key="5">
    <source>
        <dbReference type="PROSITE" id="PS50931"/>
    </source>
</evidence>
<dbReference type="GO" id="GO:0003700">
    <property type="term" value="F:DNA-binding transcription factor activity"/>
    <property type="evidence" value="ECO:0007669"/>
    <property type="project" value="InterPro"/>
</dbReference>
<evidence type="ECO:0000256" key="3">
    <source>
        <dbReference type="ARBA" id="ARBA00023125"/>
    </source>
</evidence>
<keyword evidence="7" id="KW-1185">Reference proteome</keyword>
<evidence type="ECO:0000256" key="2">
    <source>
        <dbReference type="ARBA" id="ARBA00023015"/>
    </source>
</evidence>
<dbReference type="InterPro" id="IPR036388">
    <property type="entry name" value="WH-like_DNA-bd_sf"/>
</dbReference>
<dbReference type="InterPro" id="IPR000847">
    <property type="entry name" value="LysR_HTH_N"/>
</dbReference>
<dbReference type="SUPFAM" id="SSF46785">
    <property type="entry name" value="Winged helix' DNA-binding domain"/>
    <property type="match status" value="1"/>
</dbReference>
<dbReference type="Pfam" id="PF03466">
    <property type="entry name" value="LysR_substrate"/>
    <property type="match status" value="1"/>
</dbReference>
<dbReference type="AlphaFoldDB" id="A0A1C6T044"/>
<dbReference type="Gene3D" id="1.10.10.10">
    <property type="entry name" value="Winged helix-like DNA-binding domain superfamily/Winged helix DNA-binding domain"/>
    <property type="match status" value="1"/>
</dbReference>
<evidence type="ECO:0000313" key="6">
    <source>
        <dbReference type="EMBL" id="SCL35200.1"/>
    </source>
</evidence>
<evidence type="ECO:0000256" key="1">
    <source>
        <dbReference type="ARBA" id="ARBA00009437"/>
    </source>
</evidence>
<dbReference type="RefSeq" id="WP_091345451.1">
    <property type="nucleotide sequence ID" value="NZ_FMHV01000002.1"/>
</dbReference>
<proteinExistence type="inferred from homology"/>
<evidence type="ECO:0000256" key="4">
    <source>
        <dbReference type="ARBA" id="ARBA00023163"/>
    </source>
</evidence>
<evidence type="ECO:0000313" key="7">
    <source>
        <dbReference type="Proteomes" id="UP000199413"/>
    </source>
</evidence>
<dbReference type="PANTHER" id="PTHR30346:SF29">
    <property type="entry name" value="LYSR SUBSTRATE-BINDING"/>
    <property type="match status" value="1"/>
</dbReference>
<name>A0A1C6T044_9ACTN</name>
<dbReference type="OrthoDB" id="3673085at2"/>
<dbReference type="Pfam" id="PF00126">
    <property type="entry name" value="HTH_1"/>
    <property type="match status" value="1"/>
</dbReference>
<protein>
    <submittedName>
        <fullName evidence="6">DNA-binding transcriptional regulator, LysR family</fullName>
    </submittedName>
</protein>
<sequence>MVTLDLRRLRLLRELEERGTLGAVALALGYSPSSVSQQLSVLEKEVGARLLEKAGRGVRLTDAGRLLAQHARVLLTAAEAASADLAALAGEVRGTVRAGGLQSAARRLLVPAVARMMVEHPHVRTEVSELELEQALPGLRLGAVDLVISDEYDGHPRPRPAGLRFTLLHEEPLKLVLSPGHRLAKHGGPIALSTLREEVWVASDAGTGHHDMVVGSCRSIGGYEPDVRHRSSDADVQLELVRTTGAVALLPALTLPAADPALAIRDIAEEKLGRRLVAVLRDGPAAPALAAFLAVVADQARNLEQNPTTNPALDTPT</sequence>
<keyword evidence="4" id="KW-0804">Transcription</keyword>
<dbReference type="STRING" id="568872.GA0070624_5194"/>
<accession>A0A1C6T044</accession>
<dbReference type="EMBL" id="FMHV01000002">
    <property type="protein sequence ID" value="SCL35200.1"/>
    <property type="molecule type" value="Genomic_DNA"/>
</dbReference>
<dbReference type="PANTHER" id="PTHR30346">
    <property type="entry name" value="TRANSCRIPTIONAL DUAL REGULATOR HCAR-RELATED"/>
    <property type="match status" value="1"/>
</dbReference>
<dbReference type="Proteomes" id="UP000199413">
    <property type="component" value="Unassembled WGS sequence"/>
</dbReference>
<dbReference type="InterPro" id="IPR036390">
    <property type="entry name" value="WH_DNA-bd_sf"/>
</dbReference>
<dbReference type="GO" id="GO:0032993">
    <property type="term" value="C:protein-DNA complex"/>
    <property type="evidence" value="ECO:0007669"/>
    <property type="project" value="TreeGrafter"/>
</dbReference>
<feature type="domain" description="HTH lysR-type" evidence="5">
    <location>
        <begin position="4"/>
        <end position="61"/>
    </location>
</feature>
<comment type="similarity">
    <text evidence="1">Belongs to the LysR transcriptional regulatory family.</text>
</comment>
<dbReference type="PROSITE" id="PS50931">
    <property type="entry name" value="HTH_LYSR"/>
    <property type="match status" value="1"/>
</dbReference>
<keyword evidence="2" id="KW-0805">Transcription regulation</keyword>
<organism evidence="6 7">
    <name type="scientific">Micromonospora rhizosphaerae</name>
    <dbReference type="NCBI Taxonomy" id="568872"/>
    <lineage>
        <taxon>Bacteria</taxon>
        <taxon>Bacillati</taxon>
        <taxon>Actinomycetota</taxon>
        <taxon>Actinomycetes</taxon>
        <taxon>Micromonosporales</taxon>
        <taxon>Micromonosporaceae</taxon>
        <taxon>Micromonospora</taxon>
    </lineage>
</organism>
<gene>
    <name evidence="6" type="ORF">GA0070624_5194</name>
</gene>
<dbReference type="SUPFAM" id="SSF53850">
    <property type="entry name" value="Periplasmic binding protein-like II"/>
    <property type="match status" value="1"/>
</dbReference>
<keyword evidence="3 6" id="KW-0238">DNA-binding</keyword>
<dbReference type="Gene3D" id="3.40.190.10">
    <property type="entry name" value="Periplasmic binding protein-like II"/>
    <property type="match status" value="2"/>
</dbReference>
<dbReference type="GO" id="GO:0003677">
    <property type="term" value="F:DNA binding"/>
    <property type="evidence" value="ECO:0007669"/>
    <property type="project" value="UniProtKB-KW"/>
</dbReference>
<reference evidence="7" key="1">
    <citation type="submission" date="2016-06" db="EMBL/GenBank/DDBJ databases">
        <authorList>
            <person name="Varghese N."/>
            <person name="Submissions Spin"/>
        </authorList>
    </citation>
    <scope>NUCLEOTIDE SEQUENCE [LARGE SCALE GENOMIC DNA]</scope>
    <source>
        <strain evidence="7">DSM 45431</strain>
    </source>
</reference>